<feature type="domain" description="ABC transporter" evidence="3">
    <location>
        <begin position="4"/>
        <end position="261"/>
    </location>
</feature>
<dbReference type="GO" id="GO:0005524">
    <property type="term" value="F:ATP binding"/>
    <property type="evidence" value="ECO:0007669"/>
    <property type="project" value="UniProtKB-KW"/>
</dbReference>
<evidence type="ECO:0000313" key="5">
    <source>
        <dbReference type="Proteomes" id="UP000297403"/>
    </source>
</evidence>
<dbReference type="Pfam" id="PF00005">
    <property type="entry name" value="ABC_tran"/>
    <property type="match status" value="2"/>
</dbReference>
<dbReference type="InterPro" id="IPR003439">
    <property type="entry name" value="ABC_transporter-like_ATP-bd"/>
</dbReference>
<reference evidence="4 5" key="1">
    <citation type="submission" date="2019-03" db="EMBL/GenBank/DDBJ databases">
        <title>Genomics of glacier-inhabiting Cryobacterium strains.</title>
        <authorList>
            <person name="Liu Q."/>
            <person name="Xin Y.-H."/>
        </authorList>
    </citation>
    <scope>NUCLEOTIDE SEQUENCE [LARGE SCALE GENOMIC DNA]</scope>
    <source>
        <strain evidence="5">TMT1-22</strain>
    </source>
</reference>
<dbReference type="GO" id="GO:0016887">
    <property type="term" value="F:ATP hydrolysis activity"/>
    <property type="evidence" value="ECO:0007669"/>
    <property type="project" value="InterPro"/>
</dbReference>
<gene>
    <name evidence="4" type="ORF">E3O49_16325</name>
</gene>
<sequence>MSLIRLNDVNVRFENAQILREAFFRLEPGDRVGMIGKNGSGKTTILKLILGQVTPDAGTVALEPGTRVGYFSQFSELNGEATITEVLNGLFAPITAIESELASIDAAIAADSSASAELDRLIHRQAELFEEMDRLDGWDYARSIDTALTTLGFNQAHRVCAIDELSGGWRNRAALAKIVLERPDVLLLDEPTNYLDVAGVEWLEAWFRDFRGAAIIVSHDRRFLDAVVTRIIEVENFHLHEYPGNFGEYVVQKQFRLKTLEQQFVHESELLAFEAEGISDRREAAKAASRDLGNQLAKIKKARTPRPVDQIITEIYGGLHVKDALCRVEGLSKSYGEKVLFAELSFEIRRRDRIVVLGSNGSGKTTLLRVLTGEERADSGEVAWAGGAAVVSYNQVLAELDDTDTVTHAVNAMPGSLALTATRKSVNRFLAMFQFSEADLKQRIGNLSGGQRARVAMAQCLLSGASVLLLDEPTNHLDLSSTQVMERALLHFPGAVVVVSHDRFFTEKIANRHLVFGAEAAQPGEIDVRVA</sequence>
<comment type="caution">
    <text evidence="4">The sequence shown here is derived from an EMBL/GenBank/DDBJ whole genome shotgun (WGS) entry which is preliminary data.</text>
</comment>
<dbReference type="SUPFAM" id="SSF52540">
    <property type="entry name" value="P-loop containing nucleoside triphosphate hydrolases"/>
    <property type="match status" value="2"/>
</dbReference>
<protein>
    <submittedName>
        <fullName evidence="4">ABC-F family ATP-binding cassette domain-containing protein</fullName>
    </submittedName>
</protein>
<dbReference type="InterPro" id="IPR017871">
    <property type="entry name" value="ABC_transporter-like_CS"/>
</dbReference>
<dbReference type="PROSITE" id="PS50893">
    <property type="entry name" value="ABC_TRANSPORTER_2"/>
    <property type="match status" value="2"/>
</dbReference>
<dbReference type="PANTHER" id="PTHR42855:SF2">
    <property type="entry name" value="DRUG RESISTANCE ABC TRANSPORTER,ATP-BINDING PROTEIN"/>
    <property type="match status" value="1"/>
</dbReference>
<dbReference type="InterPro" id="IPR027417">
    <property type="entry name" value="P-loop_NTPase"/>
</dbReference>
<name>A0AAQ2C3S6_9MICO</name>
<evidence type="ECO:0000259" key="3">
    <source>
        <dbReference type="PROSITE" id="PS50893"/>
    </source>
</evidence>
<keyword evidence="2 4" id="KW-0067">ATP-binding</keyword>
<dbReference type="PROSITE" id="PS00211">
    <property type="entry name" value="ABC_TRANSPORTER_1"/>
    <property type="match status" value="2"/>
</dbReference>
<dbReference type="AlphaFoldDB" id="A0AAQ2C3S6"/>
<accession>A0AAQ2C3S6</accession>
<dbReference type="RefSeq" id="WP_134366874.1">
    <property type="nucleotide sequence ID" value="NZ_SOFY01000090.1"/>
</dbReference>
<dbReference type="InterPro" id="IPR003593">
    <property type="entry name" value="AAA+_ATPase"/>
</dbReference>
<feature type="domain" description="ABC transporter" evidence="3">
    <location>
        <begin position="326"/>
        <end position="528"/>
    </location>
</feature>
<dbReference type="EMBL" id="SOFY01000090">
    <property type="protein sequence ID" value="TFC40773.1"/>
    <property type="molecule type" value="Genomic_DNA"/>
</dbReference>
<proteinExistence type="predicted"/>
<keyword evidence="1" id="KW-0547">Nucleotide-binding</keyword>
<dbReference type="CDD" id="cd03221">
    <property type="entry name" value="ABCF_EF-3"/>
    <property type="match status" value="2"/>
</dbReference>
<evidence type="ECO:0000256" key="1">
    <source>
        <dbReference type="ARBA" id="ARBA00022741"/>
    </source>
</evidence>
<dbReference type="InterPro" id="IPR051309">
    <property type="entry name" value="ABCF_ATPase"/>
</dbReference>
<evidence type="ECO:0000256" key="2">
    <source>
        <dbReference type="ARBA" id="ARBA00022840"/>
    </source>
</evidence>
<evidence type="ECO:0000313" key="4">
    <source>
        <dbReference type="EMBL" id="TFC40773.1"/>
    </source>
</evidence>
<organism evidence="4 5">
    <name type="scientific">Cryobacterium shii</name>
    <dbReference type="NCBI Taxonomy" id="1259235"/>
    <lineage>
        <taxon>Bacteria</taxon>
        <taxon>Bacillati</taxon>
        <taxon>Actinomycetota</taxon>
        <taxon>Actinomycetes</taxon>
        <taxon>Micrococcales</taxon>
        <taxon>Microbacteriaceae</taxon>
        <taxon>Cryobacterium</taxon>
    </lineage>
</organism>
<dbReference type="PANTHER" id="PTHR42855">
    <property type="entry name" value="ABC TRANSPORTER ATP-BINDING SUBUNIT"/>
    <property type="match status" value="1"/>
</dbReference>
<dbReference type="SMART" id="SM00382">
    <property type="entry name" value="AAA"/>
    <property type="match status" value="2"/>
</dbReference>
<keyword evidence="5" id="KW-1185">Reference proteome</keyword>
<dbReference type="Proteomes" id="UP000297403">
    <property type="component" value="Unassembled WGS sequence"/>
</dbReference>
<dbReference type="Gene3D" id="3.40.50.300">
    <property type="entry name" value="P-loop containing nucleotide triphosphate hydrolases"/>
    <property type="match status" value="2"/>
</dbReference>
<dbReference type="FunFam" id="3.40.50.300:FF:000011">
    <property type="entry name" value="Putative ABC transporter ATP-binding component"/>
    <property type="match status" value="1"/>
</dbReference>